<gene>
    <name evidence="7" type="primary">gb17187</name>
    <name evidence="7" type="ORF">PR202_gb17187</name>
</gene>
<keyword evidence="2" id="KW-0805">Transcription regulation</keyword>
<dbReference type="CDD" id="cd22907">
    <property type="entry name" value="HFD_NFYB"/>
    <property type="match status" value="1"/>
</dbReference>
<comment type="similarity">
    <text evidence="1">Belongs to the NFYB/HAP3 subunit family.</text>
</comment>
<dbReference type="Pfam" id="PF00808">
    <property type="entry name" value="CBFD_NFYB_HMF"/>
    <property type="match status" value="1"/>
</dbReference>
<protein>
    <recommendedName>
        <fullName evidence="6">Transcription factor CBF/NF-Y/archaeal histone domain-containing protein</fullName>
    </recommendedName>
</protein>
<evidence type="ECO:0000256" key="3">
    <source>
        <dbReference type="ARBA" id="ARBA00023125"/>
    </source>
</evidence>
<dbReference type="PANTHER" id="PTHR11064">
    <property type="entry name" value="CCAAT-BINDING TRANSCRIPTION FACTOR-RELATED"/>
    <property type="match status" value="1"/>
</dbReference>
<dbReference type="AlphaFoldDB" id="A0AAV5F2Y6"/>
<evidence type="ECO:0000256" key="5">
    <source>
        <dbReference type="SAM" id="MobiDB-lite"/>
    </source>
</evidence>
<dbReference type="InterPro" id="IPR009072">
    <property type="entry name" value="Histone-fold"/>
</dbReference>
<sequence length="208" mass="22442">MPIANVVRVMRRMLPAHAKVADDAKEVIQECVSEFISFVTGEANERCHGEHRKTVTAEDIVWAMERLGFDNYVAPLKSYLQRMRDSEGTGRVFGGRGDRAHQTSRAPPQPVPMAALHGMRAQHVAFPSAALAHGYGVPVQVPFSVAPRFRAHQHVMLGGERSMAAAYYGATKPLTDGNNGGGCGKGTSSSSSEEQPAAGTSPRLQYPN</sequence>
<dbReference type="PANTHER" id="PTHR11064:SF164">
    <property type="entry name" value="HAP3 SUBUNIT OF HAP COMPLEX"/>
    <property type="match status" value="1"/>
</dbReference>
<evidence type="ECO:0000259" key="6">
    <source>
        <dbReference type="Pfam" id="PF00808"/>
    </source>
</evidence>
<evidence type="ECO:0000256" key="1">
    <source>
        <dbReference type="ARBA" id="ARBA00009053"/>
    </source>
</evidence>
<dbReference type="PROSITE" id="PS00685">
    <property type="entry name" value="NFYB_HAP3"/>
    <property type="match status" value="1"/>
</dbReference>
<evidence type="ECO:0000256" key="2">
    <source>
        <dbReference type="ARBA" id="ARBA00023015"/>
    </source>
</evidence>
<dbReference type="GO" id="GO:0000978">
    <property type="term" value="F:RNA polymerase II cis-regulatory region sequence-specific DNA binding"/>
    <property type="evidence" value="ECO:0007669"/>
    <property type="project" value="TreeGrafter"/>
</dbReference>
<dbReference type="InterPro" id="IPR027113">
    <property type="entry name" value="Transc_fact_NFYB/HAP3"/>
</dbReference>
<proteinExistence type="inferred from homology"/>
<dbReference type="Gene3D" id="1.10.20.10">
    <property type="entry name" value="Histone, subunit A"/>
    <property type="match status" value="1"/>
</dbReference>
<dbReference type="Proteomes" id="UP001054889">
    <property type="component" value="Unassembled WGS sequence"/>
</dbReference>
<evidence type="ECO:0000313" key="8">
    <source>
        <dbReference type="Proteomes" id="UP001054889"/>
    </source>
</evidence>
<accession>A0AAV5F2Y6</accession>
<organism evidence="7 8">
    <name type="scientific">Eleusine coracana subsp. coracana</name>
    <dbReference type="NCBI Taxonomy" id="191504"/>
    <lineage>
        <taxon>Eukaryota</taxon>
        <taxon>Viridiplantae</taxon>
        <taxon>Streptophyta</taxon>
        <taxon>Embryophyta</taxon>
        <taxon>Tracheophyta</taxon>
        <taxon>Spermatophyta</taxon>
        <taxon>Magnoliopsida</taxon>
        <taxon>Liliopsida</taxon>
        <taxon>Poales</taxon>
        <taxon>Poaceae</taxon>
        <taxon>PACMAD clade</taxon>
        <taxon>Chloridoideae</taxon>
        <taxon>Cynodonteae</taxon>
        <taxon>Eleusininae</taxon>
        <taxon>Eleusine</taxon>
    </lineage>
</organism>
<dbReference type="GO" id="GO:0046982">
    <property type="term" value="F:protein heterodimerization activity"/>
    <property type="evidence" value="ECO:0007669"/>
    <property type="project" value="InterPro"/>
</dbReference>
<dbReference type="PRINTS" id="PR00615">
    <property type="entry name" value="CCAATSUBUNTA"/>
</dbReference>
<keyword evidence="4" id="KW-0804">Transcription</keyword>
<evidence type="ECO:0000313" key="7">
    <source>
        <dbReference type="EMBL" id="GJN29002.1"/>
    </source>
</evidence>
<evidence type="ECO:0000256" key="4">
    <source>
        <dbReference type="ARBA" id="ARBA00023163"/>
    </source>
</evidence>
<keyword evidence="8" id="KW-1185">Reference proteome</keyword>
<dbReference type="SUPFAM" id="SSF47113">
    <property type="entry name" value="Histone-fold"/>
    <property type="match status" value="1"/>
</dbReference>
<dbReference type="InterPro" id="IPR003956">
    <property type="entry name" value="Transcrpt_fac_NFYB/HAP3_CS"/>
</dbReference>
<dbReference type="EMBL" id="BQKI01000081">
    <property type="protein sequence ID" value="GJN29002.1"/>
    <property type="molecule type" value="Genomic_DNA"/>
</dbReference>
<dbReference type="GO" id="GO:0016602">
    <property type="term" value="C:CCAAT-binding factor complex"/>
    <property type="evidence" value="ECO:0007669"/>
    <property type="project" value="InterPro"/>
</dbReference>
<keyword evidence="3" id="KW-0238">DNA-binding</keyword>
<feature type="domain" description="Transcription factor CBF/NF-Y/archaeal histone" evidence="6">
    <location>
        <begin position="1"/>
        <end position="64"/>
    </location>
</feature>
<comment type="caution">
    <text evidence="7">The sequence shown here is derived from an EMBL/GenBank/DDBJ whole genome shotgun (WGS) entry which is preliminary data.</text>
</comment>
<dbReference type="GO" id="GO:0001228">
    <property type="term" value="F:DNA-binding transcription activator activity, RNA polymerase II-specific"/>
    <property type="evidence" value="ECO:0007669"/>
    <property type="project" value="InterPro"/>
</dbReference>
<name>A0AAV5F2Y6_ELECO</name>
<dbReference type="InterPro" id="IPR003958">
    <property type="entry name" value="CBFA_NFYB_domain"/>
</dbReference>
<reference evidence="7" key="2">
    <citation type="submission" date="2021-12" db="EMBL/GenBank/DDBJ databases">
        <title>Resequencing data analysis of finger millet.</title>
        <authorList>
            <person name="Hatakeyama M."/>
            <person name="Aluri S."/>
            <person name="Balachadran M.T."/>
            <person name="Sivarajan S.R."/>
            <person name="Poveda L."/>
            <person name="Shimizu-Inatsugi R."/>
            <person name="Schlapbach R."/>
            <person name="Sreeman S.M."/>
            <person name="Shimizu K.K."/>
        </authorList>
    </citation>
    <scope>NUCLEOTIDE SEQUENCE</scope>
</reference>
<reference evidence="7" key="1">
    <citation type="journal article" date="2018" name="DNA Res.">
        <title>Multiple hybrid de novo genome assembly of finger millet, an orphan allotetraploid crop.</title>
        <authorList>
            <person name="Hatakeyama M."/>
            <person name="Aluri S."/>
            <person name="Balachadran M.T."/>
            <person name="Sivarajan S.R."/>
            <person name="Patrignani A."/>
            <person name="Gruter S."/>
            <person name="Poveda L."/>
            <person name="Shimizu-Inatsugi R."/>
            <person name="Baeten J."/>
            <person name="Francoijs K.J."/>
            <person name="Nataraja K.N."/>
            <person name="Reddy Y.A.N."/>
            <person name="Phadnis S."/>
            <person name="Ravikumar R.L."/>
            <person name="Schlapbach R."/>
            <person name="Sreeman S.M."/>
            <person name="Shimizu K.K."/>
        </authorList>
    </citation>
    <scope>NUCLEOTIDE SEQUENCE</scope>
</reference>
<feature type="region of interest" description="Disordered" evidence="5">
    <location>
        <begin position="171"/>
        <end position="208"/>
    </location>
</feature>